<dbReference type="GO" id="GO:0019843">
    <property type="term" value="F:rRNA binding"/>
    <property type="evidence" value="ECO:0007669"/>
    <property type="project" value="TreeGrafter"/>
</dbReference>
<dbReference type="InterPro" id="IPR004044">
    <property type="entry name" value="KH_dom_type_2"/>
</dbReference>
<feature type="transmembrane region" description="Helical" evidence="2">
    <location>
        <begin position="91"/>
        <end position="110"/>
    </location>
</feature>
<dbReference type="GO" id="GO:0005759">
    <property type="term" value="C:mitochondrial matrix"/>
    <property type="evidence" value="ECO:0007669"/>
    <property type="project" value="TreeGrafter"/>
</dbReference>
<feature type="transmembrane region" description="Helical" evidence="2">
    <location>
        <begin position="165"/>
        <end position="189"/>
    </location>
</feature>
<proteinExistence type="predicted"/>
<protein>
    <submittedName>
        <fullName evidence="5">Era</fullName>
    </submittedName>
</protein>
<feature type="transmembrane region" description="Helical" evidence="2">
    <location>
        <begin position="122"/>
        <end position="145"/>
    </location>
</feature>
<dbReference type="CDD" id="cd22534">
    <property type="entry name" value="KH-II_Era"/>
    <property type="match status" value="1"/>
</dbReference>
<dbReference type="InterPro" id="IPR000795">
    <property type="entry name" value="T_Tr_GTP-bd_dom"/>
</dbReference>
<accession>A0A812AYU2</accession>
<dbReference type="SUPFAM" id="SSF54814">
    <property type="entry name" value="Prokaryotic type KH domain (KH-domain type II)"/>
    <property type="match status" value="1"/>
</dbReference>
<evidence type="ECO:0000313" key="5">
    <source>
        <dbReference type="EMBL" id="CAE1163120.1"/>
    </source>
</evidence>
<evidence type="ECO:0000259" key="3">
    <source>
        <dbReference type="Pfam" id="PF00009"/>
    </source>
</evidence>
<organism evidence="5 6">
    <name type="scientific">Acanthosepion pharaonis</name>
    <name type="common">Pharaoh cuttlefish</name>
    <name type="synonym">Sepia pharaonis</name>
    <dbReference type="NCBI Taxonomy" id="158019"/>
    <lineage>
        <taxon>Eukaryota</taxon>
        <taxon>Metazoa</taxon>
        <taxon>Spiralia</taxon>
        <taxon>Lophotrochozoa</taxon>
        <taxon>Mollusca</taxon>
        <taxon>Cephalopoda</taxon>
        <taxon>Coleoidea</taxon>
        <taxon>Decapodiformes</taxon>
        <taxon>Sepiida</taxon>
        <taxon>Sepiina</taxon>
        <taxon>Sepiidae</taxon>
        <taxon>Acanthosepion</taxon>
    </lineage>
</organism>
<gene>
    <name evidence="5" type="ORF">SPHA_7580</name>
</gene>
<sequence>MLFILHPISRGSLPSQSRTEAFTLPLSFLHFNLSPPSPKSENLSQIQWANRQMQKQTIITAFPPLPSFLPFSFFPFVILSPPPSFLPPSLFLLYPSFPFLLSFSFHFVILPPPPFSFFSPSLFPFLSLFLLPAFLFLPFCYPSFFSFFPSSFPLTFLPLSSSSNLFPSFFLHSILLSFLLLLSLFSSFLPSYSLSSSPCSIPHFFLLPVLLPLLYLFLFPHFHFPSSSSHISILPPYYLPFLLPIFSPYFPSFFLLVSFILLPFLILHNLDTEMVSAPSTSLQVADMIGIIVDASNYWTCKELSANILQLLHLNSDIPSILILNKVDRIKEKETLLEMVRVLTEDHTGGIETWQDYHTRMQALRQSLKGKKGWCKFEKVFMISALTGDGVSQLRDYLLSQAVPGNWEFHSSLVTDQDPLVLAHDLLWEKLLEILPEEVPYKIQIKTQMWEVKDDHLMIILNVICKKKQHLHMIIGTKGSNIRNASEAARQAMMDAFRIDVRLKIEVTLETNT</sequence>
<feature type="domain" description="KH type-2" evidence="4">
    <location>
        <begin position="438"/>
        <end position="505"/>
    </location>
</feature>
<keyword evidence="6" id="KW-1185">Reference proteome</keyword>
<dbReference type="InterPro" id="IPR027417">
    <property type="entry name" value="P-loop_NTPase"/>
</dbReference>
<dbReference type="GO" id="GO:0043024">
    <property type="term" value="F:ribosomal small subunit binding"/>
    <property type="evidence" value="ECO:0007669"/>
    <property type="project" value="TreeGrafter"/>
</dbReference>
<dbReference type="OrthoDB" id="8954335at2759"/>
<keyword evidence="1" id="KW-0694">RNA-binding</keyword>
<dbReference type="InterPro" id="IPR015946">
    <property type="entry name" value="KH_dom-like_a/b"/>
</dbReference>
<keyword evidence="2" id="KW-0472">Membrane</keyword>
<dbReference type="Gene3D" id="3.40.50.300">
    <property type="entry name" value="P-loop containing nucleotide triphosphate hydrolases"/>
    <property type="match status" value="1"/>
</dbReference>
<dbReference type="PANTHER" id="PTHR42698">
    <property type="entry name" value="GTPASE ERA"/>
    <property type="match status" value="1"/>
</dbReference>
<dbReference type="Proteomes" id="UP000597762">
    <property type="component" value="Unassembled WGS sequence"/>
</dbReference>
<keyword evidence="2" id="KW-0812">Transmembrane</keyword>
<evidence type="ECO:0000256" key="1">
    <source>
        <dbReference type="ARBA" id="ARBA00022884"/>
    </source>
</evidence>
<feature type="transmembrane region" description="Helical" evidence="2">
    <location>
        <begin position="242"/>
        <end position="267"/>
    </location>
</feature>
<keyword evidence="2" id="KW-1133">Transmembrane helix</keyword>
<dbReference type="Pfam" id="PF00009">
    <property type="entry name" value="GTP_EFTU"/>
    <property type="match status" value="1"/>
</dbReference>
<feature type="domain" description="Tr-type G" evidence="3">
    <location>
        <begin position="279"/>
        <end position="399"/>
    </location>
</feature>
<feature type="transmembrane region" description="Helical" evidence="2">
    <location>
        <begin position="58"/>
        <end position="79"/>
    </location>
</feature>
<name>A0A812AYU2_ACAPH</name>
<dbReference type="GO" id="GO:0005525">
    <property type="term" value="F:GTP binding"/>
    <property type="evidence" value="ECO:0007669"/>
    <property type="project" value="InterPro"/>
</dbReference>
<dbReference type="SUPFAM" id="SSF52540">
    <property type="entry name" value="P-loop containing nucleoside triphosphate hydrolases"/>
    <property type="match status" value="1"/>
</dbReference>
<evidence type="ECO:0000256" key="2">
    <source>
        <dbReference type="SAM" id="Phobius"/>
    </source>
</evidence>
<evidence type="ECO:0000259" key="4">
    <source>
        <dbReference type="Pfam" id="PF07650"/>
    </source>
</evidence>
<dbReference type="GO" id="GO:0000028">
    <property type="term" value="P:ribosomal small subunit assembly"/>
    <property type="evidence" value="ECO:0007669"/>
    <property type="project" value="TreeGrafter"/>
</dbReference>
<dbReference type="Gene3D" id="3.30.300.20">
    <property type="match status" value="1"/>
</dbReference>
<dbReference type="PANTHER" id="PTHR42698:SF1">
    <property type="entry name" value="GTPASE ERA, MITOCHONDRIAL"/>
    <property type="match status" value="1"/>
</dbReference>
<dbReference type="Pfam" id="PF07650">
    <property type="entry name" value="KH_2"/>
    <property type="match status" value="1"/>
</dbReference>
<reference evidence="5" key="1">
    <citation type="submission" date="2021-01" db="EMBL/GenBank/DDBJ databases">
        <authorList>
            <person name="Li R."/>
            <person name="Bekaert M."/>
        </authorList>
    </citation>
    <scope>NUCLEOTIDE SEQUENCE</scope>
    <source>
        <strain evidence="5">Farmed</strain>
    </source>
</reference>
<comment type="caution">
    <text evidence="5">The sequence shown here is derived from an EMBL/GenBank/DDBJ whole genome shotgun (WGS) entry which is preliminary data.</text>
</comment>
<dbReference type="AlphaFoldDB" id="A0A812AYU2"/>
<dbReference type="InterPro" id="IPR005662">
    <property type="entry name" value="GTPase_Era-like"/>
</dbReference>
<feature type="transmembrane region" description="Helical" evidence="2">
    <location>
        <begin position="201"/>
        <end position="222"/>
    </location>
</feature>
<dbReference type="EMBL" id="CAHIKZ030000242">
    <property type="protein sequence ID" value="CAE1163120.1"/>
    <property type="molecule type" value="Genomic_DNA"/>
</dbReference>
<dbReference type="GO" id="GO:0003924">
    <property type="term" value="F:GTPase activity"/>
    <property type="evidence" value="ECO:0007669"/>
    <property type="project" value="InterPro"/>
</dbReference>
<evidence type="ECO:0000313" key="6">
    <source>
        <dbReference type="Proteomes" id="UP000597762"/>
    </source>
</evidence>
<dbReference type="InterPro" id="IPR009019">
    <property type="entry name" value="KH_sf_prok-type"/>
</dbReference>